<evidence type="ECO:0000313" key="14">
    <source>
        <dbReference type="Proteomes" id="UP000006853"/>
    </source>
</evidence>
<dbReference type="GO" id="GO:0008289">
    <property type="term" value="F:lipid binding"/>
    <property type="evidence" value="ECO:0007669"/>
    <property type="project" value="UniProtKB-KW"/>
</dbReference>
<dbReference type="InterPro" id="IPR037762">
    <property type="entry name" value="C2C_Tricalbin"/>
</dbReference>
<feature type="region of interest" description="Disordered" evidence="9">
    <location>
        <begin position="799"/>
        <end position="823"/>
    </location>
</feature>
<evidence type="ECO:0000256" key="4">
    <source>
        <dbReference type="ARBA" id="ARBA00022737"/>
    </source>
</evidence>
<keyword evidence="6" id="KW-0445">Lipid transport</keyword>
<feature type="domain" description="C2" evidence="11">
    <location>
        <begin position="637"/>
        <end position="754"/>
    </location>
</feature>
<dbReference type="Pfam" id="PF25669">
    <property type="entry name" value="SMP_MUG190-like"/>
    <property type="match status" value="1"/>
</dbReference>
<evidence type="ECO:0000259" key="11">
    <source>
        <dbReference type="PROSITE" id="PS50004"/>
    </source>
</evidence>
<feature type="transmembrane region" description="Helical" evidence="10">
    <location>
        <begin position="128"/>
        <end position="146"/>
    </location>
</feature>
<keyword evidence="8 10" id="KW-0472">Membrane</keyword>
<keyword evidence="2" id="KW-0813">Transport</keyword>
<dbReference type="Pfam" id="PF24920">
    <property type="entry name" value="C2_TCB1"/>
    <property type="match status" value="1"/>
</dbReference>
<dbReference type="InterPro" id="IPR052455">
    <property type="entry name" value="Tricalbin_domain"/>
</dbReference>
<dbReference type="CDD" id="cd21678">
    <property type="entry name" value="SMP_TCB"/>
    <property type="match status" value="1"/>
</dbReference>
<reference key="2">
    <citation type="submission" date="2011-04" db="EMBL/GenBank/DDBJ databases">
        <title>High-quality genome sequence of Pichia pastoris CBS 7435.</title>
        <authorList>
            <person name="Kueberl A."/>
            <person name="Schneider J."/>
            <person name="Thallinger G.G."/>
            <person name="Anderl I."/>
            <person name="Wibberg D."/>
            <person name="Hajek T."/>
            <person name="Jaenicke S."/>
            <person name="Brinkrolf K."/>
            <person name="Goesmann A."/>
            <person name="Szczepanowski R."/>
            <person name="Puehler A."/>
            <person name="Schwab H."/>
            <person name="Glieder A."/>
            <person name="Pichler H."/>
        </authorList>
    </citation>
    <scope>NUCLEOTIDE SEQUENCE</scope>
    <source>
        <strain>CBS 7435</strain>
    </source>
</reference>
<dbReference type="InterPro" id="IPR017147">
    <property type="entry name" value="Tricalbin"/>
</dbReference>
<dbReference type="CDD" id="cd04045">
    <property type="entry name" value="C2C_Tricalbin-like"/>
    <property type="match status" value="1"/>
</dbReference>
<feature type="domain" description="C2" evidence="11">
    <location>
        <begin position="363"/>
        <end position="487"/>
    </location>
</feature>
<keyword evidence="4" id="KW-0677">Repeat</keyword>
<dbReference type="Gene3D" id="2.60.40.150">
    <property type="entry name" value="C2 domain"/>
    <property type="match status" value="3"/>
</dbReference>
<evidence type="ECO:0000259" key="12">
    <source>
        <dbReference type="PROSITE" id="PS51847"/>
    </source>
</evidence>
<dbReference type="SUPFAM" id="SSF49562">
    <property type="entry name" value="C2 domain (Calcium/lipid-binding domain, CaLB)"/>
    <property type="match status" value="4"/>
</dbReference>
<feature type="compositionally biased region" description="Basic and acidic residues" evidence="9">
    <location>
        <begin position="18"/>
        <end position="55"/>
    </location>
</feature>
<evidence type="ECO:0000256" key="2">
    <source>
        <dbReference type="ARBA" id="ARBA00022448"/>
    </source>
</evidence>
<evidence type="ECO:0000256" key="1">
    <source>
        <dbReference type="ARBA" id="ARBA00004370"/>
    </source>
</evidence>
<name>F2QW98_KOMPC</name>
<feature type="domain" description="SMP-LTD" evidence="12">
    <location>
        <begin position="169"/>
        <end position="372"/>
    </location>
</feature>
<dbReference type="PRINTS" id="PR00360">
    <property type="entry name" value="C2DOMAIN"/>
</dbReference>
<keyword evidence="7" id="KW-0446">Lipid-binding</keyword>
<dbReference type="InterPro" id="IPR037756">
    <property type="entry name" value="C2D_Tricalbin"/>
</dbReference>
<reference evidence="13 14" key="1">
    <citation type="journal article" date="2011" name="J. Biotechnol.">
        <title>High-quality genome sequence of Pichia pastoris CBS7435.</title>
        <authorList>
            <person name="Kuberl A."/>
            <person name="Schneider J."/>
            <person name="Thallinger G.G."/>
            <person name="Anderl I."/>
            <person name="Wibberg D."/>
            <person name="Hajek T."/>
            <person name="Jaenicke S."/>
            <person name="Brinkrolf K."/>
            <person name="Goesmann A."/>
            <person name="Szczepanowski R."/>
            <person name="Puhler A."/>
            <person name="Schwab H."/>
            <person name="Glieder A."/>
            <person name="Pichler H."/>
        </authorList>
    </citation>
    <scope>NUCLEOTIDE SEQUENCE [LARGE SCALE GENOMIC DNA]</scope>
    <source>
        <strain evidence="14">ATCC 76273 / CBS 7435 / CECT 11047 / NRRL Y-11430 / Wegner 21-1</strain>
    </source>
</reference>
<dbReference type="InterPro" id="IPR037761">
    <property type="entry name" value="C2A_Tricalbin"/>
</dbReference>
<dbReference type="SMART" id="SM00239">
    <property type="entry name" value="C2"/>
    <property type="match status" value="4"/>
</dbReference>
<dbReference type="GO" id="GO:0071944">
    <property type="term" value="C:cell periphery"/>
    <property type="evidence" value="ECO:0007669"/>
    <property type="project" value="UniProtKB-ARBA"/>
</dbReference>
<reference evidence="13 14" key="3">
    <citation type="journal article" date="2016" name="FEMS Yeast Res.">
        <title>Curation of the genome annotation of Pichia pastoris (Komagataella phaffii) CBS7435 from gene level to protein function.</title>
        <authorList>
            <person name="Valli M."/>
            <person name="Tatto N.E."/>
            <person name="Peymann A."/>
            <person name="Gruber C."/>
            <person name="Landes N."/>
            <person name="Ekker H."/>
            <person name="Thallinger G.G."/>
            <person name="Mattanovich D."/>
            <person name="Gasser B."/>
            <person name="Graf A.B."/>
        </authorList>
    </citation>
    <scope>GENOME REANNOTATION</scope>
    <source>
        <strain evidence="13 14">ATCC 76273 / CBS 7435 / CECT 11047 / NRRL Y-11430 / Wegner 21-1</strain>
    </source>
</reference>
<dbReference type="InterPro" id="IPR031468">
    <property type="entry name" value="SMP_LBD"/>
</dbReference>
<dbReference type="PROSITE" id="PS50004">
    <property type="entry name" value="C2"/>
    <property type="match status" value="3"/>
</dbReference>
<sequence length="1206" mass="134171">MSAAQGALDDTESGSQKLDSKTFDTAKQQRDDADQPKQSESKLVDNDEEKAQKREVHNTSFTGWREVAGWEPKDTLTADDELMDLLTKQTFLENSLPEIAYGDWYHNFAALVLGATLCWIVGRFKLSLALVFFIVLPLALYYRTSIRKFRGFLRRELQREFVVRNMENDYETMNWLNVFLDKYWIFLEPGVSKMVCEQVNPILANSPAPAFIKQLWLGAFTAGTKPPRIDMCKTLAGTNDDVSVMDWGVSFTPNTLADATVKQMRNRINQKVIVKLKLYGLTLPIVVSDISFRVLLRVRLRMMTQFPHVRTVNLSLVNPPEFDFSCRIFGGDSILSFEILSIPGLKFLIDDMIKKYIGRMLFDPLSFQLNVPMLLAGEAFGSPSGIIEINVKKATHIKAVDTSGGNTVDPYVIFSFGGKEIARTSTIEDTREPIWNETIRFLVSDFSEPLHLDMYDFNDFRKDQLVGNILYDLGAFMDEDELSDLELPILRNNKRVGTLHLDMKYMPIIHGSTLPDGSFDPPPELNSGITSLTVVGARGFNESDKVISVTAEVYLNKELINKTGAQKSNDPKWNSLVHHMIDNRADSYIDILLRDGKKNVIGALHRRLIDVVDSSIVGYSWFPLNEGGEVELKASWGPVELPGGEKADSYVEPIGVARIFVDSCTGLPNLERIGVIDPYVRILVNNFQRCRTLVQNSTVNPVFKEVLYVTVASPNQKITIEAMDVEKNGRDRTLGAVALNLAEFVGKNDEGKYIESRSDETKEARLISSKGVKGTIKYSIDFFPTIPVVSQNELNKKAAREKEKEEQKKKLEEESEGKAEELKKAEKEKAKTLALLEELEKEQEEHKLNLSFDELIKYQQGVFVYDIISGDFGHESGYLQVYFDQNGYSQFTTRKIRKGGKHRLGVNGDYLVKELEYSQTVIRYVKDFSANRLKNSMAEISLPTIQLLQRSYDKPYLLKLPGQSGTISIYLQCSWIPVLMSQLPSQDSIGNSGQLSVTVLKGKDLPSADRNGKSDPFCELYLNDNQVYKTKKIKRTLNPEWNESFEVEIGNRCGSILNIDCIDWDVASHNDKLGSGHVSLADIDPMSPTELTVPLKDDDGLEAGEVYLRFVFRPKFVILLRPETTAFSLEAGERVLEAGVGAGGKVIGAGVGAGGKVLGAGVGAGGKVLGAGVGAGGKVLGAGVGTGGKVVGRGASLLRGLRGSEK</sequence>
<evidence type="ECO:0000256" key="7">
    <source>
        <dbReference type="ARBA" id="ARBA00023121"/>
    </source>
</evidence>
<dbReference type="EMBL" id="FR839630">
    <property type="protein sequence ID" value="CCA39676.1"/>
    <property type="molecule type" value="Genomic_DNA"/>
</dbReference>
<organism evidence="13 14">
    <name type="scientific">Komagataella phaffii (strain ATCC 76273 / CBS 7435 / CECT 11047 / NRRL Y-11430 / Wegner 21-1)</name>
    <name type="common">Yeast</name>
    <name type="synonym">Pichia pastoris</name>
    <dbReference type="NCBI Taxonomy" id="981350"/>
    <lineage>
        <taxon>Eukaryota</taxon>
        <taxon>Fungi</taxon>
        <taxon>Dikarya</taxon>
        <taxon>Ascomycota</taxon>
        <taxon>Saccharomycotina</taxon>
        <taxon>Pichiomycetes</taxon>
        <taxon>Pichiales</taxon>
        <taxon>Pichiaceae</taxon>
        <taxon>Komagataella</taxon>
    </lineage>
</organism>
<dbReference type="GO" id="GO:0061817">
    <property type="term" value="P:endoplasmic reticulum-plasma membrane tethering"/>
    <property type="evidence" value="ECO:0007669"/>
    <property type="project" value="InterPro"/>
</dbReference>
<dbReference type="HOGENOM" id="CLU_001661_1_1_1"/>
<dbReference type="CDD" id="cd04040">
    <property type="entry name" value="C2D_Tricalbin-like"/>
    <property type="match status" value="1"/>
</dbReference>
<accession>F2QW98</accession>
<dbReference type="PROSITE" id="PS51847">
    <property type="entry name" value="SMP"/>
    <property type="match status" value="1"/>
</dbReference>
<dbReference type="InterPro" id="IPR000008">
    <property type="entry name" value="C2_dom"/>
</dbReference>
<evidence type="ECO:0000256" key="8">
    <source>
        <dbReference type="ARBA" id="ARBA00023136"/>
    </source>
</evidence>
<dbReference type="AlphaFoldDB" id="F2QW98"/>
<dbReference type="InterPro" id="IPR056910">
    <property type="entry name" value="TCB1-3_C2"/>
</dbReference>
<dbReference type="GO" id="GO:0006869">
    <property type="term" value="P:lipid transport"/>
    <property type="evidence" value="ECO:0007669"/>
    <property type="project" value="UniProtKB-KW"/>
</dbReference>
<dbReference type="Pfam" id="PF00168">
    <property type="entry name" value="C2"/>
    <property type="match status" value="4"/>
</dbReference>
<evidence type="ECO:0000256" key="5">
    <source>
        <dbReference type="ARBA" id="ARBA00022989"/>
    </source>
</evidence>
<dbReference type="PIRSF" id="PIRSF037232">
    <property type="entry name" value="Tricalbin"/>
    <property type="match status" value="1"/>
</dbReference>
<gene>
    <name evidence="13" type="primary">TCB1</name>
    <name evidence="13" type="ordered locus">PP7435_Chr3-0721</name>
</gene>
<dbReference type="PANTHER" id="PTHR46980:SF2">
    <property type="entry name" value="TRICALBIN-1-RELATED"/>
    <property type="match status" value="1"/>
</dbReference>
<keyword evidence="3 10" id="KW-0812">Transmembrane</keyword>
<feature type="transmembrane region" description="Helical" evidence="10">
    <location>
        <begin position="272"/>
        <end position="296"/>
    </location>
</feature>
<feature type="domain" description="C2" evidence="11">
    <location>
        <begin position="974"/>
        <end position="1093"/>
    </location>
</feature>
<evidence type="ECO:0000256" key="3">
    <source>
        <dbReference type="ARBA" id="ARBA00022692"/>
    </source>
</evidence>
<dbReference type="Proteomes" id="UP000006853">
    <property type="component" value="Chromosome 3"/>
</dbReference>
<evidence type="ECO:0000256" key="9">
    <source>
        <dbReference type="SAM" id="MobiDB-lite"/>
    </source>
</evidence>
<evidence type="ECO:0000256" key="10">
    <source>
        <dbReference type="SAM" id="Phobius"/>
    </source>
</evidence>
<comment type="subcellular location">
    <subcellularLocation>
        <location evidence="1">Membrane</location>
    </subcellularLocation>
</comment>
<dbReference type="PANTHER" id="PTHR46980">
    <property type="entry name" value="TRICALBIN-1-RELATED"/>
    <property type="match status" value="1"/>
</dbReference>
<keyword evidence="5 10" id="KW-1133">Transmembrane helix</keyword>
<dbReference type="InterPro" id="IPR035892">
    <property type="entry name" value="C2_domain_sf"/>
</dbReference>
<evidence type="ECO:0000313" key="13">
    <source>
        <dbReference type="EMBL" id="CCA39676.1"/>
    </source>
</evidence>
<keyword evidence="14" id="KW-1185">Reference proteome</keyword>
<dbReference type="GO" id="GO:0016020">
    <property type="term" value="C:membrane"/>
    <property type="evidence" value="ECO:0007669"/>
    <property type="project" value="UniProtKB-SubCell"/>
</dbReference>
<dbReference type="CDD" id="cd04044">
    <property type="entry name" value="C2A_Tricalbin-like"/>
    <property type="match status" value="1"/>
</dbReference>
<evidence type="ECO:0000256" key="6">
    <source>
        <dbReference type="ARBA" id="ARBA00023055"/>
    </source>
</evidence>
<feature type="region of interest" description="Disordered" evidence="9">
    <location>
        <begin position="1"/>
        <end position="55"/>
    </location>
</feature>
<protein>
    <submittedName>
        <fullName evidence="13">ER-plasma membrane tethering protein</fullName>
    </submittedName>
</protein>
<proteinExistence type="predicted"/>